<evidence type="ECO:0000256" key="1">
    <source>
        <dbReference type="ARBA" id="ARBA00004236"/>
    </source>
</evidence>
<keyword evidence="7 17" id="KW-0732">Signal</keyword>
<feature type="disulfide bond" evidence="16">
    <location>
        <begin position="63"/>
        <end position="395"/>
    </location>
</feature>
<evidence type="ECO:0000313" key="19">
    <source>
        <dbReference type="Proteomes" id="UP001151699"/>
    </source>
</evidence>
<evidence type="ECO:0000256" key="16">
    <source>
        <dbReference type="PIRSR" id="PIRSR000894-2"/>
    </source>
</evidence>
<dbReference type="OrthoDB" id="6509975at2759"/>
<keyword evidence="10" id="KW-0325">Glycoprotein</keyword>
<comment type="caution">
    <text evidence="18">The sequence shown here is derived from an EMBL/GenBank/DDBJ whole genome shotgun (WGS) entry which is preliminary data.</text>
</comment>
<dbReference type="CDD" id="cd07061">
    <property type="entry name" value="HP_HAP_like"/>
    <property type="match status" value="1"/>
</dbReference>
<dbReference type="EC" id="3.1.3.80" evidence="3"/>
<feature type="signal peptide" evidence="17">
    <location>
        <begin position="1"/>
        <end position="21"/>
    </location>
</feature>
<evidence type="ECO:0000256" key="11">
    <source>
        <dbReference type="ARBA" id="ARBA00031642"/>
    </source>
</evidence>
<dbReference type="GO" id="GO:0052745">
    <property type="term" value="F:inositol phosphate phosphatase activity"/>
    <property type="evidence" value="ECO:0007669"/>
    <property type="project" value="TreeGrafter"/>
</dbReference>
<evidence type="ECO:0000256" key="7">
    <source>
        <dbReference type="ARBA" id="ARBA00022729"/>
    </source>
</evidence>
<gene>
    <name evidence="18" type="primary">Mipp1_1</name>
    <name evidence="18" type="ORF">Bhyg_01641</name>
</gene>
<dbReference type="SUPFAM" id="SSF53254">
    <property type="entry name" value="Phosphoglycerate mutase-like"/>
    <property type="match status" value="1"/>
</dbReference>
<evidence type="ECO:0000313" key="18">
    <source>
        <dbReference type="EMBL" id="KAJ6646430.1"/>
    </source>
</evidence>
<accession>A0A9Q0S7L6</accession>
<feature type="disulfide bond" evidence="16">
    <location>
        <begin position="416"/>
        <end position="422"/>
    </location>
</feature>
<evidence type="ECO:0000256" key="12">
    <source>
        <dbReference type="ARBA" id="ARBA00043668"/>
    </source>
</evidence>
<dbReference type="Pfam" id="PF00328">
    <property type="entry name" value="His_Phos_2"/>
    <property type="match status" value="1"/>
</dbReference>
<keyword evidence="16" id="KW-1015">Disulfide bond</keyword>
<dbReference type="GO" id="GO:0034417">
    <property type="term" value="F:bisphosphoglycerate 3-phosphatase activity"/>
    <property type="evidence" value="ECO:0007669"/>
    <property type="project" value="UniProtKB-EC"/>
</dbReference>
<evidence type="ECO:0000256" key="4">
    <source>
        <dbReference type="ARBA" id="ARBA00013040"/>
    </source>
</evidence>
<dbReference type="GO" id="GO:0003993">
    <property type="term" value="F:acid phosphatase activity"/>
    <property type="evidence" value="ECO:0007669"/>
    <property type="project" value="TreeGrafter"/>
</dbReference>
<dbReference type="InterPro" id="IPR000560">
    <property type="entry name" value="His_Pase_clade-2"/>
</dbReference>
<dbReference type="EC" id="3.1.3.62" evidence="4"/>
<comment type="catalytic activity">
    <reaction evidence="14">
        <text>1D-myo-inositol hexakisphosphate + H2O = 1D-myo-inositol 1,2,4,5,6-pentakisphosphate + phosphate</text>
        <dbReference type="Rhea" id="RHEA:16989"/>
        <dbReference type="ChEBI" id="CHEBI:15377"/>
        <dbReference type="ChEBI" id="CHEBI:43474"/>
        <dbReference type="ChEBI" id="CHEBI:57798"/>
        <dbReference type="ChEBI" id="CHEBI:58130"/>
        <dbReference type="EC" id="3.1.3.62"/>
    </reaction>
    <physiologicalReaction direction="left-to-right" evidence="14">
        <dbReference type="Rhea" id="RHEA:16990"/>
    </physiologicalReaction>
</comment>
<comment type="subcellular location">
    <subcellularLocation>
        <location evidence="1">Cell membrane</location>
    </subcellularLocation>
</comment>
<comment type="catalytic activity">
    <reaction evidence="13">
        <text>1D-myo-inositol 1,2,4,5,6-pentakisphosphate + H2O = 1D-myo-inositol 1,2,5,6-tetrakisphosphate + phosphate</text>
        <dbReference type="Rhea" id="RHEA:77115"/>
        <dbReference type="ChEBI" id="CHEBI:15377"/>
        <dbReference type="ChEBI" id="CHEBI:43474"/>
        <dbReference type="ChEBI" id="CHEBI:57798"/>
        <dbReference type="ChEBI" id="CHEBI:195535"/>
        <dbReference type="EC" id="3.1.3.62"/>
    </reaction>
    <physiologicalReaction direction="left-to-right" evidence="13">
        <dbReference type="Rhea" id="RHEA:77116"/>
    </physiologicalReaction>
</comment>
<evidence type="ECO:0000256" key="6">
    <source>
        <dbReference type="ARBA" id="ARBA00022475"/>
    </source>
</evidence>
<evidence type="ECO:0000256" key="14">
    <source>
        <dbReference type="ARBA" id="ARBA00043691"/>
    </source>
</evidence>
<dbReference type="Proteomes" id="UP001151699">
    <property type="component" value="Chromosome A"/>
</dbReference>
<evidence type="ECO:0000256" key="15">
    <source>
        <dbReference type="ARBA" id="ARBA00043832"/>
    </source>
</evidence>
<feature type="chain" id="PRO_5040117314" description="Multiple inositol polyphosphate phosphatase 1" evidence="17">
    <location>
        <begin position="22"/>
        <end position="447"/>
    </location>
</feature>
<dbReference type="InterPro" id="IPR016274">
    <property type="entry name" value="Histidine_acid_Pase_euk"/>
</dbReference>
<name>A0A9Q0S7L6_9DIPT</name>
<evidence type="ECO:0000256" key="13">
    <source>
        <dbReference type="ARBA" id="ARBA00043671"/>
    </source>
</evidence>
<evidence type="ECO:0000256" key="10">
    <source>
        <dbReference type="ARBA" id="ARBA00023180"/>
    </source>
</evidence>
<evidence type="ECO:0000256" key="17">
    <source>
        <dbReference type="SAM" id="SignalP"/>
    </source>
</evidence>
<dbReference type="InterPro" id="IPR029033">
    <property type="entry name" value="His_PPase_superfam"/>
</dbReference>
<dbReference type="GO" id="GO:0005886">
    <property type="term" value="C:plasma membrane"/>
    <property type="evidence" value="ECO:0007669"/>
    <property type="project" value="UniProtKB-SubCell"/>
</dbReference>
<sequence length="447" mass="51017">MFFFNFSVSFVAFVLVVVVGQQQHDPNYCYVTDPIRPQLSRFSSRTAYETIRGRTINPGVSTCTPAKFWFYSRHAARLPGVNDIGRMSTIHTQVNNIIAARAAGRGQAVCQQDFNLMNGWRFDPNITVEVEQFLTVAGWNEMVGIAQRYRNAFPTLLTPYNRNWYTFRHTDRQRTQASVRAFADGLFGHNGYQQVVVEPVLNPDRLLRPHDGCHLYDAASDNTVERGLWQNGPEFQTMMNQVNDKLGLQGNQRLTARQTRTLWEICNFEQLWYSNYPAPFCGAFSPFNNLMLEYFEDLDYYYNAGFGGPRRLFENLNCPLIQDLLGFLDTSDTTENVRIYSTHSTAFQLFLVTLGVFGNDVPLTASNFAQQANRQWRSSLHTPMAVNIAAIRYNCLNGDNDVLFLMNEQPLLIPGCQANGLCKVNYIRQRYSRFIGVNCGTLSCSNN</sequence>
<evidence type="ECO:0000256" key="2">
    <source>
        <dbReference type="ARBA" id="ARBA00008422"/>
    </source>
</evidence>
<keyword evidence="8" id="KW-0378">Hydrolase</keyword>
<keyword evidence="6" id="KW-1003">Cell membrane</keyword>
<dbReference type="PANTHER" id="PTHR20963">
    <property type="entry name" value="MULTIPLE INOSITOL POLYPHOSPHATE PHOSPHATASE-RELATED"/>
    <property type="match status" value="1"/>
</dbReference>
<comment type="catalytic activity">
    <reaction evidence="12">
        <text>1D-myo-inositol 1,2,5,6-tetrakisphosphate + H2O = 1D-myo-inositol 1,2,6-trisphosphate + phosphate</text>
        <dbReference type="Rhea" id="RHEA:77119"/>
        <dbReference type="ChEBI" id="CHEBI:15377"/>
        <dbReference type="ChEBI" id="CHEBI:43474"/>
        <dbReference type="ChEBI" id="CHEBI:195535"/>
        <dbReference type="ChEBI" id="CHEBI:195537"/>
        <dbReference type="EC" id="3.1.3.62"/>
    </reaction>
    <physiologicalReaction direction="left-to-right" evidence="12">
        <dbReference type="Rhea" id="RHEA:77120"/>
    </physiologicalReaction>
</comment>
<evidence type="ECO:0000256" key="8">
    <source>
        <dbReference type="ARBA" id="ARBA00022801"/>
    </source>
</evidence>
<dbReference type="AlphaFoldDB" id="A0A9Q0S7L6"/>
<evidence type="ECO:0000256" key="9">
    <source>
        <dbReference type="ARBA" id="ARBA00023136"/>
    </source>
</evidence>
<dbReference type="PANTHER" id="PTHR20963:SF8">
    <property type="entry name" value="MULTIPLE INOSITOL POLYPHOSPHATE PHOSPHATASE 1"/>
    <property type="match status" value="1"/>
</dbReference>
<dbReference type="Gene3D" id="3.40.50.1240">
    <property type="entry name" value="Phosphoglycerate mutase-like"/>
    <property type="match status" value="1"/>
</dbReference>
<keyword evidence="19" id="KW-1185">Reference proteome</keyword>
<feature type="disulfide bond" evidence="16">
    <location>
        <begin position="266"/>
        <end position="281"/>
    </location>
</feature>
<evidence type="ECO:0000256" key="3">
    <source>
        <dbReference type="ARBA" id="ARBA00012976"/>
    </source>
</evidence>
<dbReference type="PIRSF" id="PIRSF000894">
    <property type="entry name" value="Acid_phosphatase"/>
    <property type="match status" value="1"/>
</dbReference>
<protein>
    <recommendedName>
        <fullName evidence="5">Multiple inositol polyphosphate phosphatase 1</fullName>
        <ecNumber evidence="4">3.1.3.62</ecNumber>
        <ecNumber evidence="3">3.1.3.80</ecNumber>
    </recommendedName>
    <alternativeName>
        <fullName evidence="11">2,3-bisphosphoglycerate 3-phosphatase</fullName>
    </alternativeName>
</protein>
<evidence type="ECO:0000256" key="5">
    <source>
        <dbReference type="ARBA" id="ARBA00018097"/>
    </source>
</evidence>
<organism evidence="18 19">
    <name type="scientific">Pseudolycoriella hygida</name>
    <dbReference type="NCBI Taxonomy" id="35572"/>
    <lineage>
        <taxon>Eukaryota</taxon>
        <taxon>Metazoa</taxon>
        <taxon>Ecdysozoa</taxon>
        <taxon>Arthropoda</taxon>
        <taxon>Hexapoda</taxon>
        <taxon>Insecta</taxon>
        <taxon>Pterygota</taxon>
        <taxon>Neoptera</taxon>
        <taxon>Endopterygota</taxon>
        <taxon>Diptera</taxon>
        <taxon>Nematocera</taxon>
        <taxon>Sciaroidea</taxon>
        <taxon>Sciaridae</taxon>
        <taxon>Pseudolycoriella</taxon>
    </lineage>
</organism>
<keyword evidence="9" id="KW-0472">Membrane</keyword>
<proteinExistence type="inferred from homology"/>
<comment type="catalytic activity">
    <reaction evidence="15">
        <text>(2R)-2,3-bisphosphoglycerate + H2O = (2R)-2-phosphoglycerate + phosphate</text>
        <dbReference type="Rhea" id="RHEA:27381"/>
        <dbReference type="ChEBI" id="CHEBI:15377"/>
        <dbReference type="ChEBI" id="CHEBI:43474"/>
        <dbReference type="ChEBI" id="CHEBI:58248"/>
        <dbReference type="ChEBI" id="CHEBI:58289"/>
        <dbReference type="EC" id="3.1.3.80"/>
    </reaction>
    <physiologicalReaction direction="left-to-right" evidence="15">
        <dbReference type="Rhea" id="RHEA:27382"/>
    </physiologicalReaction>
</comment>
<reference evidence="18" key="1">
    <citation type="submission" date="2022-07" db="EMBL/GenBank/DDBJ databases">
        <authorList>
            <person name="Trinca V."/>
            <person name="Uliana J.V.C."/>
            <person name="Torres T.T."/>
            <person name="Ward R.J."/>
            <person name="Monesi N."/>
        </authorList>
    </citation>
    <scope>NUCLEOTIDE SEQUENCE</scope>
    <source>
        <strain evidence="18">HSMRA1968</strain>
        <tissue evidence="18">Whole embryos</tissue>
    </source>
</reference>
<comment type="similarity">
    <text evidence="2">Belongs to the histidine acid phosphatase family. MINPP1 subfamily.</text>
</comment>
<dbReference type="EMBL" id="WJQU01000001">
    <property type="protein sequence ID" value="KAJ6646430.1"/>
    <property type="molecule type" value="Genomic_DNA"/>
</dbReference>